<sequence>MLRTALMVLAGSSGDRGAIGVLVIVLPEANVGRRPVSRATDERPARDESGEPSV</sequence>
<evidence type="ECO:0000313" key="2">
    <source>
        <dbReference type="EMBL" id="AGP41050.1"/>
    </source>
</evidence>
<gene>
    <name evidence="2" type="ORF">SCE1572_45075</name>
</gene>
<dbReference type="HOGENOM" id="CLU_3048082_0_0_7"/>
<feature type="region of interest" description="Disordered" evidence="1">
    <location>
        <begin position="33"/>
        <end position="54"/>
    </location>
</feature>
<reference evidence="2 3" key="1">
    <citation type="journal article" date="2013" name="Sci. Rep.">
        <title>Extraordinary expansion of a Sorangium cellulosum genome from an alkaline milieu.</title>
        <authorList>
            <person name="Han K."/>
            <person name="Li Z.F."/>
            <person name="Peng R."/>
            <person name="Zhu L.P."/>
            <person name="Zhou T."/>
            <person name="Wang L.G."/>
            <person name="Li S.G."/>
            <person name="Zhang X.B."/>
            <person name="Hu W."/>
            <person name="Wu Z.H."/>
            <person name="Qin N."/>
            <person name="Li Y.Z."/>
        </authorList>
    </citation>
    <scope>NUCLEOTIDE SEQUENCE [LARGE SCALE GENOMIC DNA]</scope>
    <source>
        <strain evidence="2 3">So0157-2</strain>
    </source>
</reference>
<dbReference type="Proteomes" id="UP000014803">
    <property type="component" value="Chromosome"/>
</dbReference>
<dbReference type="EMBL" id="CP003969">
    <property type="protein sequence ID" value="AGP41050.1"/>
    <property type="molecule type" value="Genomic_DNA"/>
</dbReference>
<evidence type="ECO:0000313" key="3">
    <source>
        <dbReference type="Proteomes" id="UP000014803"/>
    </source>
</evidence>
<dbReference type="KEGG" id="scu:SCE1572_45075"/>
<evidence type="ECO:0000256" key="1">
    <source>
        <dbReference type="SAM" id="MobiDB-lite"/>
    </source>
</evidence>
<organism evidence="2 3">
    <name type="scientific">Sorangium cellulosum So0157-2</name>
    <dbReference type="NCBI Taxonomy" id="1254432"/>
    <lineage>
        <taxon>Bacteria</taxon>
        <taxon>Pseudomonadati</taxon>
        <taxon>Myxococcota</taxon>
        <taxon>Polyangia</taxon>
        <taxon>Polyangiales</taxon>
        <taxon>Polyangiaceae</taxon>
        <taxon>Sorangium</taxon>
    </lineage>
</organism>
<name>S4Y9W1_SORCE</name>
<proteinExistence type="predicted"/>
<dbReference type="AlphaFoldDB" id="S4Y9W1"/>
<accession>S4Y9W1</accession>
<protein>
    <submittedName>
        <fullName evidence="2">Uncharacterized protein</fullName>
    </submittedName>
</protein>
<feature type="compositionally biased region" description="Basic and acidic residues" evidence="1">
    <location>
        <begin position="39"/>
        <end position="54"/>
    </location>
</feature>